<name>A0A1L7N199_9CAUD</name>
<dbReference type="GeneID" id="40074666"/>
<dbReference type="GO" id="GO:0016747">
    <property type="term" value="F:acyltransferase activity, transferring groups other than amino-acyl groups"/>
    <property type="evidence" value="ECO:0007669"/>
    <property type="project" value="InterPro"/>
</dbReference>
<dbReference type="PROSITE" id="PS51186">
    <property type="entry name" value="GNAT"/>
    <property type="match status" value="1"/>
</dbReference>
<evidence type="ECO:0000313" key="2">
    <source>
        <dbReference type="EMBL" id="BAW19245.1"/>
    </source>
</evidence>
<evidence type="ECO:0000313" key="3">
    <source>
        <dbReference type="Proteomes" id="UP000222831"/>
    </source>
</evidence>
<proteinExistence type="predicted"/>
<dbReference type="InterPro" id="IPR016181">
    <property type="entry name" value="Acyl_CoA_acyltransferase"/>
</dbReference>
<dbReference type="Gene3D" id="3.40.630.30">
    <property type="match status" value="1"/>
</dbReference>
<dbReference type="SUPFAM" id="SSF55729">
    <property type="entry name" value="Acyl-CoA N-acyltransferases (Nat)"/>
    <property type="match status" value="1"/>
</dbReference>
<dbReference type="RefSeq" id="YP_009598964.1">
    <property type="nucleotide sequence ID" value="NC_041911.1"/>
</dbReference>
<dbReference type="Proteomes" id="UP000222831">
    <property type="component" value="Segment"/>
</dbReference>
<protein>
    <submittedName>
        <fullName evidence="2">Putative N-acetyltransferase</fullName>
    </submittedName>
</protein>
<keyword evidence="3" id="KW-1185">Reference proteome</keyword>
<accession>A0A1L7N199</accession>
<reference evidence="2 3" key="1">
    <citation type="submission" date="2016-12" db="EMBL/GenBank/DDBJ databases">
        <title>Characterization of two jumbo phages RP12 and RP31 infecting the phytopathogen Ralstonia solanacearum.</title>
        <authorList>
            <person name="Kawasaki T."/>
            <person name="Yoshikawa G."/>
            <person name="Ogata H."/>
            <person name="Yamada T."/>
        </authorList>
    </citation>
    <scope>NUCLEOTIDE SEQUENCE [LARGE SCALE GENOMIC DNA]</scope>
    <source>
        <strain evidence="2 3">RP12</strain>
    </source>
</reference>
<organism evidence="2 3">
    <name type="scientific">Ralstonia phage RP12</name>
    <dbReference type="NCBI Taxonomy" id="1923889"/>
    <lineage>
        <taxon>Viruses</taxon>
        <taxon>Duplodnaviria</taxon>
        <taxon>Heunggongvirae</taxon>
        <taxon>Uroviricota</taxon>
        <taxon>Caudoviricetes</taxon>
        <taxon>Chimalliviridae</taxon>
        <taxon>Ripduovirus</taxon>
        <taxon>Ripduovirus RP12</taxon>
    </lineage>
</organism>
<sequence>MDIIRLSHEESSGILVQARQFLTGLTHFYPGFDHWFANKVVGSLDSIVLVAMEKNCLAGIALGKVGIEPKLRCVRVHDDLQGSGLGLKLIDRMLSHLESETPHCTVAEEMMHDYSRAFVKRYGFRLSDVTKGEYRQNKLEYHWN</sequence>
<dbReference type="Pfam" id="PF13673">
    <property type="entry name" value="Acetyltransf_10"/>
    <property type="match status" value="1"/>
</dbReference>
<keyword evidence="2" id="KW-0808">Transferase</keyword>
<dbReference type="OrthoDB" id="21884at10239"/>
<evidence type="ECO:0000259" key="1">
    <source>
        <dbReference type="PROSITE" id="PS51186"/>
    </source>
</evidence>
<dbReference type="EMBL" id="AP017924">
    <property type="protein sequence ID" value="BAW19245.1"/>
    <property type="molecule type" value="Genomic_DNA"/>
</dbReference>
<dbReference type="InterPro" id="IPR000182">
    <property type="entry name" value="GNAT_dom"/>
</dbReference>
<feature type="domain" description="N-acetyltransferase" evidence="1">
    <location>
        <begin position="1"/>
        <end position="144"/>
    </location>
</feature>
<dbReference type="KEGG" id="vg:40074666"/>